<dbReference type="EMBL" id="ML996169">
    <property type="protein sequence ID" value="KAF2732948.1"/>
    <property type="molecule type" value="Genomic_DNA"/>
</dbReference>
<feature type="compositionally biased region" description="Low complexity" evidence="1">
    <location>
        <begin position="111"/>
        <end position="122"/>
    </location>
</feature>
<name>A0A9P4QSD3_9PLEO</name>
<feature type="region of interest" description="Disordered" evidence="1">
    <location>
        <begin position="43"/>
        <end position="64"/>
    </location>
</feature>
<proteinExistence type="predicted"/>
<sequence>MASGPSTAPVDETSPIATFASELRATAPAFVPSQTALPTALPTEWASAGPSTNDPNSSAPTLSPYHMIQSPLDLPPYAVAFGWNMPGGYNFSTLPPPPGISATLPARHAGAPLASPTALSSSNAGPQGVSSAYETSHEASPPVSPTGAAPFQAQLDLIASASTATVQPATKQTTTTQQPTAPTSPPRRSYGRGATIINTDYTVNHPTPTEYQSSIPFFMQRIPFPPPPARTHPRTSIPFIHPPSHRPYRQNGPAGNALSGNSVYDINARIRGPAFMPLEFTRPFPSPVVPAAMRGEGEEGGSGEYVGYAVEDGEVVRRETCCGEMRVEAAMEYGGGWCHGCVP</sequence>
<feature type="compositionally biased region" description="Polar residues" evidence="1">
    <location>
        <begin position="49"/>
        <end position="61"/>
    </location>
</feature>
<feature type="compositionally biased region" description="Polar residues" evidence="1">
    <location>
        <begin position="123"/>
        <end position="134"/>
    </location>
</feature>
<gene>
    <name evidence="2" type="ORF">EJ04DRAFT_299446</name>
</gene>
<feature type="region of interest" description="Disordered" evidence="1">
    <location>
        <begin position="164"/>
        <end position="192"/>
    </location>
</feature>
<feature type="region of interest" description="Disordered" evidence="1">
    <location>
        <begin position="111"/>
        <end position="149"/>
    </location>
</feature>
<accession>A0A9P4QSD3</accession>
<organism evidence="2 3">
    <name type="scientific">Polyplosphaeria fusca</name>
    <dbReference type="NCBI Taxonomy" id="682080"/>
    <lineage>
        <taxon>Eukaryota</taxon>
        <taxon>Fungi</taxon>
        <taxon>Dikarya</taxon>
        <taxon>Ascomycota</taxon>
        <taxon>Pezizomycotina</taxon>
        <taxon>Dothideomycetes</taxon>
        <taxon>Pleosporomycetidae</taxon>
        <taxon>Pleosporales</taxon>
        <taxon>Tetraplosphaeriaceae</taxon>
        <taxon>Polyplosphaeria</taxon>
    </lineage>
</organism>
<evidence type="ECO:0000313" key="2">
    <source>
        <dbReference type="EMBL" id="KAF2732948.1"/>
    </source>
</evidence>
<feature type="compositionally biased region" description="Low complexity" evidence="1">
    <location>
        <begin position="164"/>
        <end position="181"/>
    </location>
</feature>
<keyword evidence="3" id="KW-1185">Reference proteome</keyword>
<evidence type="ECO:0000256" key="1">
    <source>
        <dbReference type="SAM" id="MobiDB-lite"/>
    </source>
</evidence>
<protein>
    <submittedName>
        <fullName evidence="2">Uncharacterized protein</fullName>
    </submittedName>
</protein>
<comment type="caution">
    <text evidence="2">The sequence shown here is derived from an EMBL/GenBank/DDBJ whole genome shotgun (WGS) entry which is preliminary data.</text>
</comment>
<reference evidence="2" key="1">
    <citation type="journal article" date="2020" name="Stud. Mycol.">
        <title>101 Dothideomycetes genomes: a test case for predicting lifestyles and emergence of pathogens.</title>
        <authorList>
            <person name="Haridas S."/>
            <person name="Albert R."/>
            <person name="Binder M."/>
            <person name="Bloem J."/>
            <person name="Labutti K."/>
            <person name="Salamov A."/>
            <person name="Andreopoulos B."/>
            <person name="Baker S."/>
            <person name="Barry K."/>
            <person name="Bills G."/>
            <person name="Bluhm B."/>
            <person name="Cannon C."/>
            <person name="Castanera R."/>
            <person name="Culley D."/>
            <person name="Daum C."/>
            <person name="Ezra D."/>
            <person name="Gonzalez J."/>
            <person name="Henrissat B."/>
            <person name="Kuo A."/>
            <person name="Liang C."/>
            <person name="Lipzen A."/>
            <person name="Lutzoni F."/>
            <person name="Magnuson J."/>
            <person name="Mondo S."/>
            <person name="Nolan M."/>
            <person name="Ohm R."/>
            <person name="Pangilinan J."/>
            <person name="Park H.-J."/>
            <person name="Ramirez L."/>
            <person name="Alfaro M."/>
            <person name="Sun H."/>
            <person name="Tritt A."/>
            <person name="Yoshinaga Y."/>
            <person name="Zwiers L.-H."/>
            <person name="Turgeon B."/>
            <person name="Goodwin S."/>
            <person name="Spatafora J."/>
            <person name="Crous P."/>
            <person name="Grigoriev I."/>
        </authorList>
    </citation>
    <scope>NUCLEOTIDE SEQUENCE</scope>
    <source>
        <strain evidence="2">CBS 125425</strain>
    </source>
</reference>
<dbReference type="AlphaFoldDB" id="A0A9P4QSD3"/>
<evidence type="ECO:0000313" key="3">
    <source>
        <dbReference type="Proteomes" id="UP000799444"/>
    </source>
</evidence>
<dbReference type="Proteomes" id="UP000799444">
    <property type="component" value="Unassembled WGS sequence"/>
</dbReference>